<comment type="caution">
    <text evidence="2">The sequence shown here is derived from an EMBL/GenBank/DDBJ whole genome shotgun (WGS) entry which is preliminary data.</text>
</comment>
<dbReference type="PANTHER" id="PTHR34351:SF2">
    <property type="entry name" value="DUF58 DOMAIN-CONTAINING PROTEIN"/>
    <property type="match status" value="1"/>
</dbReference>
<dbReference type="InterPro" id="IPR047589">
    <property type="entry name" value="DUF11_rpt"/>
</dbReference>
<name>A0A537L261_9BACT</name>
<dbReference type="InterPro" id="IPR002881">
    <property type="entry name" value="DUF58"/>
</dbReference>
<dbReference type="Pfam" id="PF01882">
    <property type="entry name" value="DUF58"/>
    <property type="match status" value="1"/>
</dbReference>
<dbReference type="PANTHER" id="PTHR34351">
    <property type="entry name" value="SLR1927 PROTEIN-RELATED"/>
    <property type="match status" value="1"/>
</dbReference>
<dbReference type="AlphaFoldDB" id="A0A537L261"/>
<evidence type="ECO:0000259" key="1">
    <source>
        <dbReference type="Pfam" id="PF01882"/>
    </source>
</evidence>
<reference evidence="2 3" key="1">
    <citation type="journal article" date="2019" name="Nat. Microbiol.">
        <title>Mediterranean grassland soil C-N compound turnover is dependent on rainfall and depth, and is mediated by genomically divergent microorganisms.</title>
        <authorList>
            <person name="Diamond S."/>
            <person name="Andeer P.F."/>
            <person name="Li Z."/>
            <person name="Crits-Christoph A."/>
            <person name="Burstein D."/>
            <person name="Anantharaman K."/>
            <person name="Lane K.R."/>
            <person name="Thomas B.C."/>
            <person name="Pan C."/>
            <person name="Northen T.R."/>
            <person name="Banfield J.F."/>
        </authorList>
    </citation>
    <scope>NUCLEOTIDE SEQUENCE [LARGE SCALE GENOMIC DNA]</scope>
    <source>
        <strain evidence="2">NP_4</strain>
    </source>
</reference>
<evidence type="ECO:0000313" key="3">
    <source>
        <dbReference type="Proteomes" id="UP000319353"/>
    </source>
</evidence>
<evidence type="ECO:0000313" key="2">
    <source>
        <dbReference type="EMBL" id="TMJ01837.1"/>
    </source>
</evidence>
<gene>
    <name evidence="2" type="ORF">E6H01_07530</name>
</gene>
<dbReference type="Proteomes" id="UP000319353">
    <property type="component" value="Unassembled WGS sequence"/>
</dbReference>
<accession>A0A537L261</accession>
<dbReference type="EMBL" id="VBAL01000091">
    <property type="protein sequence ID" value="TMJ01837.1"/>
    <property type="molecule type" value="Genomic_DNA"/>
</dbReference>
<sequence length="437" mass="48887">MFTQGWLLLAWFLLAVGVATRHAFAFLLGLVVLGSAAASYLWDRYCLARVEYRRAFTPRRAFYGETVTFTMEVTNRKPPPRRAFYGETVTFTMEVTNRKPLPLAWLEVVDELPQQLVPLYGRVIPSVRQRRHHLVNLFSVRWYERVRRHTTLRCDARGYFPLGPARLRSGDIFGFTVRGIDSEQVDHLLVYPRVVPLAALGLPALYPLGDVRRRHLLEDPTRIAGTREYSPGDPLRAIHWKATARVQALRSKQYEASASHRLVIFVNLDTLGRYAEYRGFVRPLLELNIMTTASIANWAVESGHHLGLFANGYLPQGLRWVRILPAAGTSQLASVLEALAKIFPTPVMPIGDLMQLEASALPWGTTAVVVTAVTDDPLRVGLARLADAGHATVVILIGDEVAPPDMAVATYRVPEARGWQALDGIVPQTIRAVEGER</sequence>
<proteinExistence type="predicted"/>
<dbReference type="NCBIfam" id="TIGR01451">
    <property type="entry name" value="B_ant_repeat"/>
    <property type="match status" value="1"/>
</dbReference>
<protein>
    <submittedName>
        <fullName evidence="2">DUF58 domain-containing protein</fullName>
    </submittedName>
</protein>
<organism evidence="2 3">
    <name type="scientific">Candidatus Segetimicrobium genomatis</name>
    <dbReference type="NCBI Taxonomy" id="2569760"/>
    <lineage>
        <taxon>Bacteria</taxon>
        <taxon>Bacillati</taxon>
        <taxon>Candidatus Sysuimicrobiota</taxon>
        <taxon>Candidatus Sysuimicrobiia</taxon>
        <taxon>Candidatus Sysuimicrobiales</taxon>
        <taxon>Candidatus Segetimicrobiaceae</taxon>
        <taxon>Candidatus Segetimicrobium</taxon>
    </lineage>
</organism>
<feature type="domain" description="DUF58" evidence="1">
    <location>
        <begin position="226"/>
        <end position="346"/>
    </location>
</feature>